<dbReference type="STRING" id="996166.SAMN05192554_10330"/>
<proteinExistence type="predicted"/>
<dbReference type="EMBL" id="FNIA01000003">
    <property type="protein sequence ID" value="SDM49143.1"/>
    <property type="molecule type" value="Genomic_DNA"/>
</dbReference>
<name>A0A1G9TN79_9EURY</name>
<protein>
    <submittedName>
        <fullName evidence="2">Uncharacterized protein</fullName>
    </submittedName>
</protein>
<gene>
    <name evidence="2" type="ORF">SAMN05192554_10330</name>
</gene>
<accession>A0A1G9TN79</accession>
<keyword evidence="1" id="KW-0472">Membrane</keyword>
<reference evidence="2 3" key="1">
    <citation type="submission" date="2016-10" db="EMBL/GenBank/DDBJ databases">
        <authorList>
            <person name="de Groot N.N."/>
        </authorList>
    </citation>
    <scope>NUCLEOTIDE SEQUENCE [LARGE SCALE GENOMIC DNA]</scope>
    <source>
        <strain evidence="3">EB21,IBRC-M 10013,KCTC 4048</strain>
    </source>
</reference>
<dbReference type="Proteomes" id="UP000199370">
    <property type="component" value="Unassembled WGS sequence"/>
</dbReference>
<sequence length="38" mass="4184">MMNLVLETSNALPFPGTGWVVLVASLALTVGWLLHIYR</sequence>
<evidence type="ECO:0000313" key="3">
    <source>
        <dbReference type="Proteomes" id="UP000199370"/>
    </source>
</evidence>
<keyword evidence="3" id="KW-1185">Reference proteome</keyword>
<keyword evidence="1" id="KW-1133">Transmembrane helix</keyword>
<feature type="transmembrane region" description="Helical" evidence="1">
    <location>
        <begin position="12"/>
        <end position="34"/>
    </location>
</feature>
<keyword evidence="1" id="KW-0812">Transmembrane</keyword>
<evidence type="ECO:0000256" key="1">
    <source>
        <dbReference type="SAM" id="Phobius"/>
    </source>
</evidence>
<evidence type="ECO:0000313" key="2">
    <source>
        <dbReference type="EMBL" id="SDM49143.1"/>
    </source>
</evidence>
<dbReference type="AlphaFoldDB" id="A0A1G9TN79"/>
<organism evidence="2 3">
    <name type="scientific">Haloarchaeobius iranensis</name>
    <dbReference type="NCBI Taxonomy" id="996166"/>
    <lineage>
        <taxon>Archaea</taxon>
        <taxon>Methanobacteriati</taxon>
        <taxon>Methanobacteriota</taxon>
        <taxon>Stenosarchaea group</taxon>
        <taxon>Halobacteria</taxon>
        <taxon>Halobacteriales</taxon>
        <taxon>Halorubellaceae</taxon>
        <taxon>Haloarchaeobius</taxon>
    </lineage>
</organism>